<dbReference type="SUPFAM" id="SSF46458">
    <property type="entry name" value="Globin-like"/>
    <property type="match status" value="1"/>
</dbReference>
<keyword evidence="1" id="KW-0561">Oxygen transport</keyword>
<dbReference type="InterPro" id="IPR000971">
    <property type="entry name" value="Globin"/>
</dbReference>
<reference evidence="4" key="1">
    <citation type="submission" date="2022-11" db="UniProtKB">
        <authorList>
            <consortium name="WormBaseParasite"/>
        </authorList>
    </citation>
    <scope>IDENTIFICATION</scope>
</reference>
<dbReference type="GO" id="GO:0019825">
    <property type="term" value="F:oxygen binding"/>
    <property type="evidence" value="ECO:0007669"/>
    <property type="project" value="InterPro"/>
</dbReference>
<dbReference type="GO" id="GO:0020037">
    <property type="term" value="F:heme binding"/>
    <property type="evidence" value="ECO:0007669"/>
    <property type="project" value="InterPro"/>
</dbReference>
<dbReference type="WBParaSite" id="PgR129_g008_t01">
    <property type="protein sequence ID" value="PgR129_g008_t01"/>
    <property type="gene ID" value="PgR129_g008"/>
</dbReference>
<keyword evidence="1" id="KW-0813">Transport</keyword>
<keyword evidence="1" id="KW-0408">Iron</keyword>
<dbReference type="InterPro" id="IPR012292">
    <property type="entry name" value="Globin/Proto"/>
</dbReference>
<sequence length="153" mass="17825">SGFNCIEDFAMVNTELLKAHTAQYKLTKETAGEYHRQLFIKHPDMATYYDAEDIDPDSIAKSQKFIMHGMSELQFFFKLPQVFDDERKWRSALSSFKDQYEDVGVPMKEFNKTTDAFLAAMEKNAGGVTEEQKTNWEELLSKAYADMKTWGWY</sequence>
<accession>A0A915CCY6</accession>
<dbReference type="Pfam" id="PF00042">
    <property type="entry name" value="Globin"/>
    <property type="match status" value="1"/>
</dbReference>
<feature type="domain" description="Globin" evidence="2">
    <location>
        <begin position="37"/>
        <end position="146"/>
    </location>
</feature>
<dbReference type="CDD" id="cd01040">
    <property type="entry name" value="Mb-like"/>
    <property type="match status" value="1"/>
</dbReference>
<comment type="similarity">
    <text evidence="1">Belongs to the globin family.</text>
</comment>
<dbReference type="Gene3D" id="1.10.490.10">
    <property type="entry name" value="Globins"/>
    <property type="match status" value="1"/>
</dbReference>
<keyword evidence="1" id="KW-0349">Heme</keyword>
<evidence type="ECO:0000313" key="3">
    <source>
        <dbReference type="Proteomes" id="UP000887569"/>
    </source>
</evidence>
<dbReference type="Proteomes" id="UP000887569">
    <property type="component" value="Unplaced"/>
</dbReference>
<dbReference type="GO" id="GO:0005344">
    <property type="term" value="F:oxygen carrier activity"/>
    <property type="evidence" value="ECO:0007669"/>
    <property type="project" value="UniProtKB-KW"/>
</dbReference>
<dbReference type="InterPro" id="IPR009050">
    <property type="entry name" value="Globin-like_sf"/>
</dbReference>
<evidence type="ECO:0000259" key="2">
    <source>
        <dbReference type="Pfam" id="PF00042"/>
    </source>
</evidence>
<dbReference type="InterPro" id="IPR044399">
    <property type="entry name" value="Mb-like_M"/>
</dbReference>
<keyword evidence="1" id="KW-0479">Metal-binding</keyword>
<keyword evidence="3" id="KW-1185">Reference proteome</keyword>
<evidence type="ECO:0000313" key="4">
    <source>
        <dbReference type="WBParaSite" id="PgR129_g008_t01"/>
    </source>
</evidence>
<organism evidence="3 4">
    <name type="scientific">Parascaris univalens</name>
    <name type="common">Nematode worm</name>
    <dbReference type="NCBI Taxonomy" id="6257"/>
    <lineage>
        <taxon>Eukaryota</taxon>
        <taxon>Metazoa</taxon>
        <taxon>Ecdysozoa</taxon>
        <taxon>Nematoda</taxon>
        <taxon>Chromadorea</taxon>
        <taxon>Rhabditida</taxon>
        <taxon>Spirurina</taxon>
        <taxon>Ascaridomorpha</taxon>
        <taxon>Ascaridoidea</taxon>
        <taxon>Ascarididae</taxon>
        <taxon>Parascaris</taxon>
    </lineage>
</organism>
<proteinExistence type="inferred from homology"/>
<name>A0A915CCY6_PARUN</name>
<protein>
    <submittedName>
        <fullName evidence="4">Globin family profile domain-containing protein</fullName>
    </submittedName>
</protein>
<dbReference type="AlphaFoldDB" id="A0A915CCY6"/>
<evidence type="ECO:0000256" key="1">
    <source>
        <dbReference type="RuleBase" id="RU000356"/>
    </source>
</evidence>